<dbReference type="SUPFAM" id="SSF51306">
    <property type="entry name" value="LexA/Signal peptidase"/>
    <property type="match status" value="1"/>
</dbReference>
<dbReference type="RefSeq" id="WP_235827643.1">
    <property type="nucleotide sequence ID" value="NZ_CP025197.1"/>
</dbReference>
<accession>A0A2K9ENW4</accession>
<dbReference type="KEGG" id="hsc:HVS_06270"/>
<reference evidence="2 3" key="1">
    <citation type="submission" date="2017-12" db="EMBL/GenBank/DDBJ databases">
        <title>Complete genome sequence of Herbivorax saccincola GGR1, a novel Cellulosome-producing hydrolytic bacterium in a thermophilic biogas plant, established by Illumina and Nanopore MinION sequencing.</title>
        <authorList>
            <person name="Pechtl A."/>
            <person name="Ruckert C."/>
            <person name="Koeck D.E."/>
            <person name="Maus I."/>
            <person name="Winkler A."/>
            <person name="Kalinowski J."/>
            <person name="Puhler A."/>
            <person name="Schwarz W.W."/>
            <person name="Zverlov V.V."/>
            <person name="Schluter A."/>
            <person name="Liebl W."/>
        </authorList>
    </citation>
    <scope>NUCLEOTIDE SEQUENCE [LARGE SCALE GENOMIC DNA]</scope>
    <source>
        <strain evidence="3">SR1</strain>
    </source>
</reference>
<gene>
    <name evidence="2" type="ORF">HVS_06270</name>
</gene>
<dbReference type="Gene3D" id="2.10.109.10">
    <property type="entry name" value="Umud Fragment, subunit A"/>
    <property type="match status" value="1"/>
</dbReference>
<evidence type="ECO:0000259" key="1">
    <source>
        <dbReference type="Pfam" id="PF00717"/>
    </source>
</evidence>
<name>A0A2K9ENW4_9FIRM</name>
<feature type="domain" description="Peptidase S24/S26A/S26B/S26C" evidence="1">
    <location>
        <begin position="38"/>
        <end position="135"/>
    </location>
</feature>
<keyword evidence="3" id="KW-1185">Reference proteome</keyword>
<organism evidence="2 3">
    <name type="scientific">Acetivibrio saccincola</name>
    <dbReference type="NCBI Taxonomy" id="1677857"/>
    <lineage>
        <taxon>Bacteria</taxon>
        <taxon>Bacillati</taxon>
        <taxon>Bacillota</taxon>
        <taxon>Clostridia</taxon>
        <taxon>Eubacteriales</taxon>
        <taxon>Oscillospiraceae</taxon>
        <taxon>Acetivibrio</taxon>
    </lineage>
</organism>
<evidence type="ECO:0000313" key="3">
    <source>
        <dbReference type="Proteomes" id="UP000233534"/>
    </source>
</evidence>
<sequence>MTVDKLTNDEWINNKQEDDKMTDSRLGHDKPANKITLSEAHELIEEVLNNAGEIVLTVMGNSMFPMLRHGRDRVCIVKAKDNALKKYDILLFIRDDGKYILHRVVGVKPDGYVVIGDNQYVKEYPVKHSQVIGVVKGFWRNGKYTSCDAFFYNVYVRFWSWTFFIRLILHKGKLLCKRLICIWLNDYK</sequence>
<dbReference type="AlphaFoldDB" id="A0A2K9ENW4"/>
<dbReference type="InterPro" id="IPR015927">
    <property type="entry name" value="Peptidase_S24_S26A/B/C"/>
</dbReference>
<dbReference type="CDD" id="cd06462">
    <property type="entry name" value="Peptidase_S24_S26"/>
    <property type="match status" value="1"/>
</dbReference>
<protein>
    <recommendedName>
        <fullName evidence="1">Peptidase S24/S26A/S26B/S26C domain-containing protein</fullName>
    </recommendedName>
</protein>
<dbReference type="Pfam" id="PF00717">
    <property type="entry name" value="Peptidase_S24"/>
    <property type="match status" value="1"/>
</dbReference>
<proteinExistence type="predicted"/>
<evidence type="ECO:0000313" key="2">
    <source>
        <dbReference type="EMBL" id="AUG57180.1"/>
    </source>
</evidence>
<dbReference type="EMBL" id="CP025197">
    <property type="protein sequence ID" value="AUG57180.1"/>
    <property type="molecule type" value="Genomic_DNA"/>
</dbReference>
<dbReference type="InterPro" id="IPR036286">
    <property type="entry name" value="LexA/Signal_pep-like_sf"/>
</dbReference>
<dbReference type="Proteomes" id="UP000233534">
    <property type="component" value="Chromosome"/>
</dbReference>